<evidence type="ECO:0000313" key="1">
    <source>
        <dbReference type="EMBL" id="WYZ21709.1"/>
    </source>
</evidence>
<dbReference type="RefSeq" id="WP_406845384.1">
    <property type="nucleotide sequence ID" value="NZ_CP150845.1"/>
</dbReference>
<name>A0ABZ2UQ19_9FLAO</name>
<accession>A0ABZ2UQ19</accession>
<keyword evidence="2" id="KW-1185">Reference proteome</keyword>
<reference evidence="1 2" key="1">
    <citation type="submission" date="2024-03" db="EMBL/GenBank/DDBJ databases">
        <title>Flavobacterium soyae.</title>
        <authorList>
            <person name="Zheng W."/>
        </authorList>
    </citation>
    <scope>NUCLEOTIDE SEQUENCE [LARGE SCALE GENOMIC DNA]</scope>
    <source>
        <strain evidence="1 2">55</strain>
    </source>
</reference>
<proteinExistence type="predicted"/>
<dbReference type="Proteomes" id="UP001623852">
    <property type="component" value="Chromosome"/>
</dbReference>
<dbReference type="EMBL" id="CP150845">
    <property type="protein sequence ID" value="WYZ21709.1"/>
    <property type="molecule type" value="Genomic_DNA"/>
</dbReference>
<gene>
    <name evidence="1" type="ORF">AABD74_09610</name>
</gene>
<protein>
    <submittedName>
        <fullName evidence="1">Uncharacterized protein</fullName>
    </submittedName>
</protein>
<sequence>MVNKIKFCTILRERSLEHKKAITLMLQNELYGQAISILRQELDSMVRVIFLIEEPDFSIREHYVEQTLENVKWTLPNSRSAITDRQMVELSNLLFGWTKSVYKLGCAFIHLSPMSNYRNENPFLNLDEVEIQDIKNHLHNYHGFPLASDLNMDTISPYLNKVFIKVSDNLEAYIESFENDAIGDI</sequence>
<organism evidence="1 2">
    <name type="scientific">Flavobacterium soyae</name>
    <dbReference type="NCBI Taxonomy" id="2903098"/>
    <lineage>
        <taxon>Bacteria</taxon>
        <taxon>Pseudomonadati</taxon>
        <taxon>Bacteroidota</taxon>
        <taxon>Flavobacteriia</taxon>
        <taxon>Flavobacteriales</taxon>
        <taxon>Flavobacteriaceae</taxon>
        <taxon>Flavobacterium</taxon>
    </lineage>
</organism>
<evidence type="ECO:0000313" key="2">
    <source>
        <dbReference type="Proteomes" id="UP001623852"/>
    </source>
</evidence>